<feature type="compositionally biased region" description="Basic and acidic residues" evidence="2">
    <location>
        <begin position="241"/>
        <end position="251"/>
    </location>
</feature>
<proteinExistence type="inferred from homology"/>
<dbReference type="InterPro" id="IPR005064">
    <property type="entry name" value="BUG"/>
</dbReference>
<organism evidence="4 5">
    <name type="scientific">Ramlibacter terrae</name>
    <dbReference type="NCBI Taxonomy" id="2732511"/>
    <lineage>
        <taxon>Bacteria</taxon>
        <taxon>Pseudomonadati</taxon>
        <taxon>Pseudomonadota</taxon>
        <taxon>Betaproteobacteria</taxon>
        <taxon>Burkholderiales</taxon>
        <taxon>Comamonadaceae</taxon>
        <taxon>Ramlibacter</taxon>
    </lineage>
</organism>
<reference evidence="4 5" key="1">
    <citation type="submission" date="2020-05" db="EMBL/GenBank/DDBJ databases">
        <title>Ramlibacter rhizophilus sp. nov., isolated from rhizosphere soil of national flower Mugunghwa from South Korea.</title>
        <authorList>
            <person name="Zheng-Fei Y."/>
            <person name="Huan T."/>
        </authorList>
    </citation>
    <scope>NUCLEOTIDE SEQUENCE [LARGE SCALE GENOMIC DNA]</scope>
    <source>
        <strain evidence="4 5">H242</strain>
    </source>
</reference>
<feature type="compositionally biased region" description="Low complexity" evidence="2">
    <location>
        <begin position="285"/>
        <end position="306"/>
    </location>
</feature>
<feature type="region of interest" description="Disordered" evidence="2">
    <location>
        <begin position="194"/>
        <end position="338"/>
    </location>
</feature>
<feature type="compositionally biased region" description="Basic residues" evidence="2">
    <location>
        <begin position="260"/>
        <end position="271"/>
    </location>
</feature>
<dbReference type="InterPro" id="IPR006311">
    <property type="entry name" value="TAT_signal"/>
</dbReference>
<evidence type="ECO:0000256" key="1">
    <source>
        <dbReference type="ARBA" id="ARBA00006987"/>
    </source>
</evidence>
<sequence>MKTPDRRRALARISALVLGATLAGGSLAQAAYPDKPIRLIVPFPPSGSTDIVARTVAERLGAALGQNIIVDNKPGATGAIGLEALARAQPDGYTIGLATIGSIAINPAVNRKLTWDPQKDFAPVGYIGSTPFALIVNNNLPVNSLESFIALAKQKPGQLTYATGGNGGSQHVAAVLLEDMAGISMRQIPYKGSGPALMDLIGGRRRRDDRTGGLGRAAHPRRQGQGDRTHRRQALRQLPRLGERQRNREGLRSGGLVRAVRARQHAARHRHAPEPRARHDPAQSAGDRTAGAGRRGSGARFAAAAGHLPRQRAGEVAAGGGQGRHQGRLSAAQREERQ</sequence>
<keyword evidence="5" id="KW-1185">Reference proteome</keyword>
<dbReference type="Gene3D" id="3.40.190.10">
    <property type="entry name" value="Periplasmic binding protein-like II"/>
    <property type="match status" value="1"/>
</dbReference>
<evidence type="ECO:0000313" key="4">
    <source>
        <dbReference type="EMBL" id="QJW83326.1"/>
    </source>
</evidence>
<dbReference type="PROSITE" id="PS51318">
    <property type="entry name" value="TAT"/>
    <property type="match status" value="1"/>
</dbReference>
<dbReference type="Proteomes" id="UP000500826">
    <property type="component" value="Chromosome"/>
</dbReference>
<evidence type="ECO:0000256" key="3">
    <source>
        <dbReference type="SAM" id="SignalP"/>
    </source>
</evidence>
<dbReference type="Gene3D" id="3.40.190.150">
    <property type="entry name" value="Bordetella uptake gene, domain 1"/>
    <property type="match status" value="1"/>
</dbReference>
<feature type="signal peptide" evidence="3">
    <location>
        <begin position="1"/>
        <end position="30"/>
    </location>
</feature>
<evidence type="ECO:0000256" key="2">
    <source>
        <dbReference type="SAM" id="MobiDB-lite"/>
    </source>
</evidence>
<feature type="compositionally biased region" description="Basic and acidic residues" evidence="2">
    <location>
        <begin position="272"/>
        <end position="281"/>
    </location>
</feature>
<keyword evidence="3" id="KW-0732">Signal</keyword>
<comment type="similarity">
    <text evidence="1">Belongs to the UPF0065 (bug) family.</text>
</comment>
<reference evidence="4 5" key="2">
    <citation type="submission" date="2020-05" db="EMBL/GenBank/DDBJ databases">
        <authorList>
            <person name="Khan S.A."/>
            <person name="Jeon C.O."/>
            <person name="Chun B.H."/>
        </authorList>
    </citation>
    <scope>NUCLEOTIDE SEQUENCE [LARGE SCALE GENOMIC DNA]</scope>
    <source>
        <strain evidence="4 5">H242</strain>
    </source>
</reference>
<feature type="chain" id="PRO_5046404999" evidence="3">
    <location>
        <begin position="31"/>
        <end position="338"/>
    </location>
</feature>
<dbReference type="EMBL" id="CP053418">
    <property type="protein sequence ID" value="QJW83326.1"/>
    <property type="molecule type" value="Genomic_DNA"/>
</dbReference>
<dbReference type="PANTHER" id="PTHR42928">
    <property type="entry name" value="TRICARBOXYLATE-BINDING PROTEIN"/>
    <property type="match status" value="1"/>
</dbReference>
<dbReference type="Pfam" id="PF03401">
    <property type="entry name" value="TctC"/>
    <property type="match status" value="1"/>
</dbReference>
<name>A0ABX6P2W1_9BURK</name>
<accession>A0ABX6P2W1</accession>
<dbReference type="InterPro" id="IPR042100">
    <property type="entry name" value="Bug_dom1"/>
</dbReference>
<dbReference type="PANTHER" id="PTHR42928:SF5">
    <property type="entry name" value="BLR1237 PROTEIN"/>
    <property type="match status" value="1"/>
</dbReference>
<protein>
    <submittedName>
        <fullName evidence="4">Tripartite tricarboxylate transporter substrate binding protein</fullName>
    </submittedName>
</protein>
<gene>
    <name evidence="4" type="ORF">HK414_01105</name>
</gene>
<dbReference type="CDD" id="cd07012">
    <property type="entry name" value="PBP2_Bug_TTT"/>
    <property type="match status" value="1"/>
</dbReference>
<evidence type="ECO:0000313" key="5">
    <source>
        <dbReference type="Proteomes" id="UP000500826"/>
    </source>
</evidence>